<dbReference type="GO" id="GO:0016829">
    <property type="term" value="F:lyase activity"/>
    <property type="evidence" value="ECO:0007669"/>
    <property type="project" value="UniProtKB-KW"/>
</dbReference>
<sequence>MCGRADDDLGPAGWEVVRHLFRVVVDDTGVPRLEVRPTDPLRFVRRQPGGFELIAGRWGLVPPGMTLAEAKNYATFNARVESLEEKPMFRQAFGAQRCVIPLAAFWEWPTSGGEKVKVRIARRDAKPLLVAGLWSVTDTPDGPLESCTVVTRPPTPDLLDVHHRMPALLLSKDISAWLTAPPHRAREIALSSWQPRILKVVPA</sequence>
<dbReference type="EMBL" id="BNAJ01000014">
    <property type="protein sequence ID" value="GHF60416.1"/>
    <property type="molecule type" value="Genomic_DNA"/>
</dbReference>
<evidence type="ECO:0000256" key="4">
    <source>
        <dbReference type="ARBA" id="ARBA00022801"/>
    </source>
</evidence>
<dbReference type="SUPFAM" id="SSF143081">
    <property type="entry name" value="BB1717-like"/>
    <property type="match status" value="1"/>
</dbReference>
<keyword evidence="3" id="KW-0227">DNA damage</keyword>
<keyword evidence="12" id="KW-1185">Reference proteome</keyword>
<accession>A0A7W8NT56</accession>
<dbReference type="Pfam" id="PF02586">
    <property type="entry name" value="SRAP"/>
    <property type="match status" value="1"/>
</dbReference>
<dbReference type="RefSeq" id="WP_184115440.1">
    <property type="nucleotide sequence ID" value="NZ_BNAJ01000014.1"/>
</dbReference>
<dbReference type="GO" id="GO:0106300">
    <property type="term" value="P:protein-DNA covalent cross-linking repair"/>
    <property type="evidence" value="ECO:0007669"/>
    <property type="project" value="InterPro"/>
</dbReference>
<dbReference type="GO" id="GO:0003697">
    <property type="term" value="F:single-stranded DNA binding"/>
    <property type="evidence" value="ECO:0007669"/>
    <property type="project" value="InterPro"/>
</dbReference>
<reference evidence="9" key="4">
    <citation type="submission" date="2024-05" db="EMBL/GenBank/DDBJ databases">
        <authorList>
            <person name="Sun Q."/>
            <person name="Zhou Y."/>
        </authorList>
    </citation>
    <scope>NUCLEOTIDE SEQUENCE</scope>
    <source>
        <strain evidence="9">CGMCC 1.18437</strain>
    </source>
</reference>
<evidence type="ECO:0000313" key="10">
    <source>
        <dbReference type="EMBL" id="MBB5378723.1"/>
    </source>
</evidence>
<dbReference type="PANTHER" id="PTHR13604">
    <property type="entry name" value="DC12-RELATED"/>
    <property type="match status" value="1"/>
</dbReference>
<name>A0A7W8NT56_9DEIO</name>
<dbReference type="InterPro" id="IPR003738">
    <property type="entry name" value="SRAP"/>
</dbReference>
<keyword evidence="4 8" id="KW-0378">Hydrolase</keyword>
<dbReference type="PANTHER" id="PTHR13604:SF0">
    <property type="entry name" value="ABASIC SITE PROCESSING PROTEIN HMCES"/>
    <property type="match status" value="1"/>
</dbReference>
<evidence type="ECO:0000256" key="1">
    <source>
        <dbReference type="ARBA" id="ARBA00008136"/>
    </source>
</evidence>
<evidence type="ECO:0000256" key="3">
    <source>
        <dbReference type="ARBA" id="ARBA00022763"/>
    </source>
</evidence>
<keyword evidence="7" id="KW-0456">Lyase</keyword>
<evidence type="ECO:0000256" key="2">
    <source>
        <dbReference type="ARBA" id="ARBA00022670"/>
    </source>
</evidence>
<evidence type="ECO:0000313" key="12">
    <source>
        <dbReference type="Proteomes" id="UP000619376"/>
    </source>
</evidence>
<dbReference type="Gene3D" id="3.90.1680.10">
    <property type="entry name" value="SOS response associated peptidase-like"/>
    <property type="match status" value="1"/>
</dbReference>
<protein>
    <recommendedName>
        <fullName evidence="8">Abasic site processing protein</fullName>
        <ecNumber evidence="8">3.4.-.-</ecNumber>
    </recommendedName>
</protein>
<comment type="caution">
    <text evidence="10">The sequence shown here is derived from an EMBL/GenBank/DDBJ whole genome shotgun (WGS) entry which is preliminary data.</text>
</comment>
<gene>
    <name evidence="9" type="ORF">GCM10017781_40750</name>
    <name evidence="10" type="ORF">HNQ07_004230</name>
</gene>
<evidence type="ECO:0000256" key="8">
    <source>
        <dbReference type="RuleBase" id="RU364100"/>
    </source>
</evidence>
<organism evidence="10 11">
    <name type="scientific">Deinococcus metalli</name>
    <dbReference type="NCBI Taxonomy" id="1141878"/>
    <lineage>
        <taxon>Bacteria</taxon>
        <taxon>Thermotogati</taxon>
        <taxon>Deinococcota</taxon>
        <taxon>Deinococci</taxon>
        <taxon>Deinococcales</taxon>
        <taxon>Deinococcaceae</taxon>
        <taxon>Deinococcus</taxon>
    </lineage>
</organism>
<proteinExistence type="inferred from homology"/>
<dbReference type="EMBL" id="JACHFK010000015">
    <property type="protein sequence ID" value="MBB5378723.1"/>
    <property type="molecule type" value="Genomic_DNA"/>
</dbReference>
<evidence type="ECO:0000256" key="7">
    <source>
        <dbReference type="ARBA" id="ARBA00023239"/>
    </source>
</evidence>
<dbReference type="AlphaFoldDB" id="A0A7W8NT56"/>
<dbReference type="GO" id="GO:0008233">
    <property type="term" value="F:peptidase activity"/>
    <property type="evidence" value="ECO:0007669"/>
    <property type="project" value="UniProtKB-KW"/>
</dbReference>
<reference evidence="10 11" key="3">
    <citation type="submission" date="2020-08" db="EMBL/GenBank/DDBJ databases">
        <title>Genomic Encyclopedia of Type Strains, Phase IV (KMG-IV): sequencing the most valuable type-strain genomes for metagenomic binning, comparative biology and taxonomic classification.</title>
        <authorList>
            <person name="Goeker M."/>
        </authorList>
    </citation>
    <scope>NUCLEOTIDE SEQUENCE [LARGE SCALE GENOMIC DNA]</scope>
    <source>
        <strain evidence="10 11">DSM 27521</strain>
    </source>
</reference>
<keyword evidence="5" id="KW-0190">Covalent protein-DNA linkage</keyword>
<evidence type="ECO:0000256" key="6">
    <source>
        <dbReference type="ARBA" id="ARBA00023125"/>
    </source>
</evidence>
<keyword evidence="6" id="KW-0238">DNA-binding</keyword>
<reference evidence="9" key="1">
    <citation type="journal article" date="2014" name="Int. J. Syst. Evol. Microbiol.">
        <title>Complete genome of a new Firmicutes species belonging to the dominant human colonic microbiota ('Ruminococcus bicirculans') reveals two chromosomes and a selective capacity to utilize plant glucans.</title>
        <authorList>
            <consortium name="NISC Comparative Sequencing Program"/>
            <person name="Wegmann U."/>
            <person name="Louis P."/>
            <person name="Goesmann A."/>
            <person name="Henrissat B."/>
            <person name="Duncan S.H."/>
            <person name="Flint H.J."/>
        </authorList>
    </citation>
    <scope>NUCLEOTIDE SEQUENCE</scope>
    <source>
        <strain evidence="9">CGMCC 1.18437</strain>
    </source>
</reference>
<evidence type="ECO:0000313" key="11">
    <source>
        <dbReference type="Proteomes" id="UP000539473"/>
    </source>
</evidence>
<evidence type="ECO:0000256" key="5">
    <source>
        <dbReference type="ARBA" id="ARBA00023124"/>
    </source>
</evidence>
<dbReference type="Proteomes" id="UP000619376">
    <property type="component" value="Unassembled WGS sequence"/>
</dbReference>
<dbReference type="InterPro" id="IPR036590">
    <property type="entry name" value="SRAP-like"/>
</dbReference>
<reference evidence="12" key="2">
    <citation type="journal article" date="2019" name="Int. J. Syst. Evol. Microbiol.">
        <title>The Global Catalogue of Microorganisms (GCM) 10K type strain sequencing project: providing services to taxonomists for standard genome sequencing and annotation.</title>
        <authorList>
            <consortium name="The Broad Institute Genomics Platform"/>
            <consortium name="The Broad Institute Genome Sequencing Center for Infectious Disease"/>
            <person name="Wu L."/>
            <person name="Ma J."/>
        </authorList>
    </citation>
    <scope>NUCLEOTIDE SEQUENCE [LARGE SCALE GENOMIC DNA]</scope>
    <source>
        <strain evidence="12">CGMCC 1.18437</strain>
    </source>
</reference>
<evidence type="ECO:0000313" key="9">
    <source>
        <dbReference type="EMBL" id="GHF60416.1"/>
    </source>
</evidence>
<dbReference type="GO" id="GO:0006508">
    <property type="term" value="P:proteolysis"/>
    <property type="evidence" value="ECO:0007669"/>
    <property type="project" value="UniProtKB-KW"/>
</dbReference>
<comment type="similarity">
    <text evidence="1 8">Belongs to the SOS response-associated peptidase family.</text>
</comment>
<dbReference type="EC" id="3.4.-.-" evidence="8"/>
<keyword evidence="2 8" id="KW-0645">Protease</keyword>
<dbReference type="Proteomes" id="UP000539473">
    <property type="component" value="Unassembled WGS sequence"/>
</dbReference>